<name>A0AAW0N0M1_9GOBI</name>
<dbReference type="AlphaFoldDB" id="A0AAW0N0M1"/>
<accession>A0AAW0N0M1</accession>
<sequence>MQRSEPGRWQRYGAGSKKQPPPPSPPPQQHDTASRQRSITNRWPILASFVRSVTARHQTGTNEQWLFQGEQNCAAPFIYSMAPSCVRPDCPHPGIHCQIMKYHFINISLSWTEAQVYCRAHFTDLATVETRRTYRTCMYLMV</sequence>
<organism evidence="2 3">
    <name type="scientific">Mugilogobius chulae</name>
    <name type="common">yellowstripe goby</name>
    <dbReference type="NCBI Taxonomy" id="88201"/>
    <lineage>
        <taxon>Eukaryota</taxon>
        <taxon>Metazoa</taxon>
        <taxon>Chordata</taxon>
        <taxon>Craniata</taxon>
        <taxon>Vertebrata</taxon>
        <taxon>Euteleostomi</taxon>
        <taxon>Actinopterygii</taxon>
        <taxon>Neopterygii</taxon>
        <taxon>Teleostei</taxon>
        <taxon>Neoteleostei</taxon>
        <taxon>Acanthomorphata</taxon>
        <taxon>Gobiaria</taxon>
        <taxon>Gobiiformes</taxon>
        <taxon>Gobioidei</taxon>
        <taxon>Gobiidae</taxon>
        <taxon>Gobionellinae</taxon>
        <taxon>Mugilogobius</taxon>
    </lineage>
</organism>
<reference evidence="3" key="1">
    <citation type="submission" date="2024-04" db="EMBL/GenBank/DDBJ databases">
        <title>Salinicola lusitanus LLJ914,a marine bacterium isolated from the Okinawa Trough.</title>
        <authorList>
            <person name="Li J."/>
        </authorList>
    </citation>
    <scope>NUCLEOTIDE SEQUENCE [LARGE SCALE GENOMIC DNA]</scope>
</reference>
<dbReference type="Proteomes" id="UP001460270">
    <property type="component" value="Unassembled WGS sequence"/>
</dbReference>
<gene>
    <name evidence="2" type="ORF">WMY93_027747</name>
</gene>
<dbReference type="Gene3D" id="3.10.100.10">
    <property type="entry name" value="Mannose-Binding Protein A, subunit A"/>
    <property type="match status" value="1"/>
</dbReference>
<evidence type="ECO:0000313" key="3">
    <source>
        <dbReference type="Proteomes" id="UP001460270"/>
    </source>
</evidence>
<dbReference type="SUPFAM" id="SSF56436">
    <property type="entry name" value="C-type lectin-like"/>
    <property type="match status" value="1"/>
</dbReference>
<feature type="region of interest" description="Disordered" evidence="1">
    <location>
        <begin position="1"/>
        <end position="37"/>
    </location>
</feature>
<evidence type="ECO:0008006" key="4">
    <source>
        <dbReference type="Google" id="ProtNLM"/>
    </source>
</evidence>
<protein>
    <recommendedName>
        <fullName evidence="4">C-type lectin domain-containing protein</fullName>
    </recommendedName>
</protein>
<dbReference type="InterPro" id="IPR016186">
    <property type="entry name" value="C-type_lectin-like/link_sf"/>
</dbReference>
<feature type="compositionally biased region" description="Pro residues" evidence="1">
    <location>
        <begin position="19"/>
        <end position="28"/>
    </location>
</feature>
<dbReference type="InterPro" id="IPR016187">
    <property type="entry name" value="CTDL_fold"/>
</dbReference>
<dbReference type="PANTHER" id="PTHR45784">
    <property type="entry name" value="C-TYPE LECTIN DOMAIN FAMILY 20 MEMBER A-RELATED"/>
    <property type="match status" value="1"/>
</dbReference>
<dbReference type="EMBL" id="JBBPFD010000020">
    <property type="protein sequence ID" value="KAK7884624.1"/>
    <property type="molecule type" value="Genomic_DNA"/>
</dbReference>
<evidence type="ECO:0000313" key="2">
    <source>
        <dbReference type="EMBL" id="KAK7884624.1"/>
    </source>
</evidence>
<comment type="caution">
    <text evidence="2">The sequence shown here is derived from an EMBL/GenBank/DDBJ whole genome shotgun (WGS) entry which is preliminary data.</text>
</comment>
<proteinExistence type="predicted"/>
<dbReference type="PANTHER" id="PTHR45784:SF3">
    <property type="entry name" value="C-TYPE LECTIN DOMAIN FAMILY 4 MEMBER K-LIKE-RELATED"/>
    <property type="match status" value="1"/>
</dbReference>
<evidence type="ECO:0000256" key="1">
    <source>
        <dbReference type="SAM" id="MobiDB-lite"/>
    </source>
</evidence>
<keyword evidence="3" id="KW-1185">Reference proteome</keyword>